<accession>M0AET6</accession>
<dbReference type="EMBL" id="AOIN01000078">
    <property type="protein sequence ID" value="ELY97019.1"/>
    <property type="molecule type" value="Genomic_DNA"/>
</dbReference>
<dbReference type="Proteomes" id="UP000011693">
    <property type="component" value="Unassembled WGS sequence"/>
</dbReference>
<evidence type="ECO:0000313" key="2">
    <source>
        <dbReference type="EMBL" id="ELY97019.1"/>
    </source>
</evidence>
<evidence type="ECO:0000313" key="3">
    <source>
        <dbReference type="Proteomes" id="UP000011693"/>
    </source>
</evidence>
<dbReference type="STRING" id="1227492.C482_14649"/>
<dbReference type="Pfam" id="PF26064">
    <property type="entry name" value="DUF8023"/>
    <property type="match status" value="1"/>
</dbReference>
<sequence length="68" mass="7626">MLVIGWLTNETTPEDYTDVETVVMLLAVILNVLGALVPAVSHTLETMWYVGWFTVFLNGAAFYLIAYK</sequence>
<gene>
    <name evidence="2" type="ORF">C482_14649</name>
</gene>
<name>M0AET6_9EURY</name>
<dbReference type="AlphaFoldDB" id="M0AET6"/>
<dbReference type="InterPro" id="IPR058336">
    <property type="entry name" value="VP3-like_halobact-type"/>
</dbReference>
<proteinExistence type="predicted"/>
<feature type="transmembrane region" description="Helical" evidence="1">
    <location>
        <begin position="21"/>
        <end position="40"/>
    </location>
</feature>
<keyword evidence="1" id="KW-0812">Transmembrane</keyword>
<keyword evidence="3" id="KW-1185">Reference proteome</keyword>
<feature type="transmembrane region" description="Helical" evidence="1">
    <location>
        <begin position="46"/>
        <end position="66"/>
    </location>
</feature>
<organism evidence="2 3">
    <name type="scientific">Natrialba chahannaoensis JCM 10990</name>
    <dbReference type="NCBI Taxonomy" id="1227492"/>
    <lineage>
        <taxon>Archaea</taxon>
        <taxon>Methanobacteriati</taxon>
        <taxon>Methanobacteriota</taxon>
        <taxon>Stenosarchaea group</taxon>
        <taxon>Halobacteria</taxon>
        <taxon>Halobacteriales</taxon>
        <taxon>Natrialbaceae</taxon>
        <taxon>Natrialba</taxon>
    </lineage>
</organism>
<keyword evidence="1" id="KW-1133">Transmembrane helix</keyword>
<dbReference type="PATRIC" id="fig|1227492.4.peg.2907"/>
<comment type="caution">
    <text evidence="2">The sequence shown here is derived from an EMBL/GenBank/DDBJ whole genome shotgun (WGS) entry which is preliminary data.</text>
</comment>
<evidence type="ECO:0000256" key="1">
    <source>
        <dbReference type="SAM" id="Phobius"/>
    </source>
</evidence>
<protein>
    <submittedName>
        <fullName evidence="2">Uncharacterized protein</fullName>
    </submittedName>
</protein>
<keyword evidence="1" id="KW-0472">Membrane</keyword>
<reference evidence="2 3" key="1">
    <citation type="journal article" date="2014" name="PLoS Genet.">
        <title>Phylogenetically driven sequencing of extremely halophilic archaea reveals strategies for static and dynamic osmo-response.</title>
        <authorList>
            <person name="Becker E.A."/>
            <person name="Seitzer P.M."/>
            <person name="Tritt A."/>
            <person name="Larsen D."/>
            <person name="Krusor M."/>
            <person name="Yao A.I."/>
            <person name="Wu D."/>
            <person name="Madern D."/>
            <person name="Eisen J.A."/>
            <person name="Darling A.E."/>
            <person name="Facciotti M.T."/>
        </authorList>
    </citation>
    <scope>NUCLEOTIDE SEQUENCE [LARGE SCALE GENOMIC DNA]</scope>
    <source>
        <strain evidence="2 3">JCM 10990</strain>
    </source>
</reference>